<dbReference type="OrthoDB" id="6478931at2759"/>
<feature type="transmembrane region" description="Helical" evidence="8">
    <location>
        <begin position="53"/>
        <end position="73"/>
    </location>
</feature>
<evidence type="ECO:0000256" key="3">
    <source>
        <dbReference type="ARBA" id="ARBA00022692"/>
    </source>
</evidence>
<feature type="transmembrane region" description="Helical" evidence="8">
    <location>
        <begin position="365"/>
        <end position="384"/>
    </location>
</feature>
<evidence type="ECO:0000256" key="4">
    <source>
        <dbReference type="ARBA" id="ARBA00022989"/>
    </source>
</evidence>
<feature type="transmembrane region" description="Helical" evidence="8">
    <location>
        <begin position="404"/>
        <end position="424"/>
    </location>
</feature>
<evidence type="ECO:0000256" key="2">
    <source>
        <dbReference type="ARBA" id="ARBA00022475"/>
    </source>
</evidence>
<dbReference type="GO" id="GO:0030425">
    <property type="term" value="C:dendrite"/>
    <property type="evidence" value="ECO:0007669"/>
    <property type="project" value="TreeGrafter"/>
</dbReference>
<dbReference type="GO" id="GO:0050909">
    <property type="term" value="P:sensory perception of taste"/>
    <property type="evidence" value="ECO:0007669"/>
    <property type="project" value="InterPro"/>
</dbReference>
<comment type="caution">
    <text evidence="8">Lacks conserved residue(s) required for the propagation of feature annotation.</text>
</comment>
<comment type="function">
    <text evidence="8">Gustatory receptor which mediates acceptance or avoidance behavior, depending on its substrates.</text>
</comment>
<keyword evidence="2 8" id="KW-1003">Cell membrane</keyword>
<dbReference type="InterPro" id="IPR013604">
    <property type="entry name" value="7TM_chemorcpt"/>
</dbReference>
<evidence type="ECO:0000256" key="8">
    <source>
        <dbReference type="RuleBase" id="RU363108"/>
    </source>
</evidence>
<dbReference type="GO" id="GO:0030424">
    <property type="term" value="C:axon"/>
    <property type="evidence" value="ECO:0007669"/>
    <property type="project" value="TreeGrafter"/>
</dbReference>
<dbReference type="GO" id="GO:0007165">
    <property type="term" value="P:signal transduction"/>
    <property type="evidence" value="ECO:0007669"/>
    <property type="project" value="UniProtKB-KW"/>
</dbReference>
<evidence type="ECO:0000256" key="5">
    <source>
        <dbReference type="ARBA" id="ARBA00023136"/>
    </source>
</evidence>
<dbReference type="PANTHER" id="PTHR21143:SF128">
    <property type="entry name" value="GUSTATORY RECEPTOR FOR BITTER TASTE 66A"/>
    <property type="match status" value="1"/>
</dbReference>
<keyword evidence="7 8" id="KW-0807">Transducer</keyword>
<keyword evidence="4 8" id="KW-1133">Transmembrane helix</keyword>
<protein>
    <recommendedName>
        <fullName evidence="8">Gustatory receptor</fullName>
    </recommendedName>
</protein>
<feature type="transmembrane region" description="Helical" evidence="8">
    <location>
        <begin position="149"/>
        <end position="170"/>
    </location>
</feature>
<dbReference type="Proteomes" id="UP000183832">
    <property type="component" value="Unassembled WGS sequence"/>
</dbReference>
<keyword evidence="6 8" id="KW-0675">Receptor</keyword>
<dbReference type="EMBL" id="CVRI01000034">
    <property type="protein sequence ID" value="CRK92636.1"/>
    <property type="molecule type" value="Genomic_DNA"/>
</dbReference>
<evidence type="ECO:0000313" key="10">
    <source>
        <dbReference type="Proteomes" id="UP000183832"/>
    </source>
</evidence>
<evidence type="ECO:0000256" key="1">
    <source>
        <dbReference type="ARBA" id="ARBA00004651"/>
    </source>
</evidence>
<dbReference type="GO" id="GO:0008049">
    <property type="term" value="P:male courtship behavior"/>
    <property type="evidence" value="ECO:0007669"/>
    <property type="project" value="TreeGrafter"/>
</dbReference>
<dbReference type="Pfam" id="PF08395">
    <property type="entry name" value="7tm_7"/>
    <property type="match status" value="2"/>
</dbReference>
<comment type="similarity">
    <text evidence="8">Belongs to the insect chemoreceptor superfamily. Gustatory receptor (GR) family.</text>
</comment>
<feature type="transmembrane region" description="Helical" evidence="8">
    <location>
        <begin position="182"/>
        <end position="208"/>
    </location>
</feature>
<dbReference type="GO" id="GO:0005886">
    <property type="term" value="C:plasma membrane"/>
    <property type="evidence" value="ECO:0007669"/>
    <property type="project" value="UniProtKB-SubCell"/>
</dbReference>
<organism evidence="9 10">
    <name type="scientific">Clunio marinus</name>
    <dbReference type="NCBI Taxonomy" id="568069"/>
    <lineage>
        <taxon>Eukaryota</taxon>
        <taxon>Metazoa</taxon>
        <taxon>Ecdysozoa</taxon>
        <taxon>Arthropoda</taxon>
        <taxon>Hexapoda</taxon>
        <taxon>Insecta</taxon>
        <taxon>Pterygota</taxon>
        <taxon>Neoptera</taxon>
        <taxon>Endopterygota</taxon>
        <taxon>Diptera</taxon>
        <taxon>Nematocera</taxon>
        <taxon>Chironomoidea</taxon>
        <taxon>Chironomidae</taxon>
        <taxon>Clunio</taxon>
    </lineage>
</organism>
<dbReference type="PANTHER" id="PTHR21143">
    <property type="entry name" value="INVERTEBRATE GUSTATORY RECEPTOR"/>
    <property type="match status" value="1"/>
</dbReference>
<keyword evidence="5 8" id="KW-0472">Membrane</keyword>
<keyword evidence="10" id="KW-1185">Reference proteome</keyword>
<comment type="subcellular location">
    <subcellularLocation>
        <location evidence="1 8">Cell membrane</location>
        <topology evidence="1 8">Multi-pass membrane protein</topology>
    </subcellularLocation>
</comment>
<dbReference type="AlphaFoldDB" id="A0A1J1HZ84"/>
<sequence length="543" mass="62201">MVESFTRVNVDKKKSRSPIVESLDFLFYLSRLLGVIPYSLSEYVSKKRFELSQFGNIFCLVSMIHFIAHYQFLMGSSIFSGEMNNSSGTLTTVIGIFIIYLEPLMMAVDVLASLINQNRLISIFDRLKRIDDKLVKENISLNYQVIRKYSIIFIAIAAICEISLQAVYLISFDSDPFSWYSLYWFVVTIPTFSNSVAKTWFLVLILLVQQRLRAINDYLNDTKRVLSERKMRNINTIGSNHRKDNLFMENIEYLEKEFLSTRNAKIKSDNAWAVNSGMTNKVNDFNIFGQTKSKSIIKVRPFALNREEAEAGGYKRSMHMNGWNVNDRDILIGDKMDEKLINLCRAHDEICEIAKEVNRMFSLQMLLTMAYGFLLITAEFYFLYCGLLKQPVSTLFERTSNIPITISAIVYTAYKCVVVIYFSWKTKVDSQKTGIQLHKIANVVDESHCYNVCNHLSLKLLNHHLNFTACGFFDLDMTTIYAISGAITSYLIILIQFNLAAIRERSSSPIASLDSNALQWNNGTKVELSIPTFSPPTLDTINP</sequence>
<dbReference type="GO" id="GO:0043025">
    <property type="term" value="C:neuronal cell body"/>
    <property type="evidence" value="ECO:0007669"/>
    <property type="project" value="TreeGrafter"/>
</dbReference>
<gene>
    <name evidence="9" type="ORF">CLUMA_CG006200</name>
</gene>
<accession>A0A1J1HZ84</accession>
<evidence type="ECO:0000313" key="9">
    <source>
        <dbReference type="EMBL" id="CRK92636.1"/>
    </source>
</evidence>
<proteinExistence type="inferred from homology"/>
<evidence type="ECO:0000256" key="6">
    <source>
        <dbReference type="ARBA" id="ARBA00023170"/>
    </source>
</evidence>
<reference evidence="9 10" key="1">
    <citation type="submission" date="2015-04" db="EMBL/GenBank/DDBJ databases">
        <authorList>
            <person name="Syromyatnikov M.Y."/>
            <person name="Popov V.N."/>
        </authorList>
    </citation>
    <scope>NUCLEOTIDE SEQUENCE [LARGE SCALE GENOMIC DNA]</scope>
</reference>
<name>A0A1J1HZ84_9DIPT</name>
<keyword evidence="3 8" id="KW-0812">Transmembrane</keyword>
<dbReference type="GO" id="GO:0007635">
    <property type="term" value="P:chemosensory behavior"/>
    <property type="evidence" value="ECO:0007669"/>
    <property type="project" value="TreeGrafter"/>
</dbReference>
<dbReference type="STRING" id="568069.A0A1J1HZ84"/>
<evidence type="ECO:0000256" key="7">
    <source>
        <dbReference type="ARBA" id="ARBA00023224"/>
    </source>
</evidence>
<feature type="transmembrane region" description="Helical" evidence="8">
    <location>
        <begin position="93"/>
        <end position="115"/>
    </location>
</feature>